<keyword evidence="3" id="KW-0540">Nuclease</keyword>
<dbReference type="Pfam" id="PF07727">
    <property type="entry name" value="RVT_2"/>
    <property type="match status" value="1"/>
</dbReference>
<evidence type="ECO:0000256" key="10">
    <source>
        <dbReference type="ARBA" id="ARBA00022918"/>
    </source>
</evidence>
<comment type="catalytic activity">
    <reaction evidence="16">
        <text>DNA(n) + a 2'-deoxyribonucleoside 5'-triphosphate = DNA(n+1) + diphosphate</text>
        <dbReference type="Rhea" id="RHEA:22508"/>
        <dbReference type="Rhea" id="RHEA-COMP:17339"/>
        <dbReference type="Rhea" id="RHEA-COMP:17340"/>
        <dbReference type="ChEBI" id="CHEBI:33019"/>
        <dbReference type="ChEBI" id="CHEBI:61560"/>
        <dbReference type="ChEBI" id="CHEBI:173112"/>
        <dbReference type="EC" id="2.7.7.7"/>
    </reaction>
</comment>
<dbReference type="GO" id="GO:0003964">
    <property type="term" value="F:RNA-directed DNA polymerase activity"/>
    <property type="evidence" value="ECO:0007669"/>
    <property type="project" value="UniProtKB-KW"/>
</dbReference>
<dbReference type="GO" id="GO:0005634">
    <property type="term" value="C:nucleus"/>
    <property type="evidence" value="ECO:0007669"/>
    <property type="project" value="UniProtKB-ARBA"/>
</dbReference>
<keyword evidence="1" id="KW-0815">Transposition</keyword>
<keyword evidence="7" id="KW-0460">Magnesium</keyword>
<keyword evidence="19" id="KW-0808">Transferase</keyword>
<feature type="region of interest" description="Disordered" evidence="17">
    <location>
        <begin position="1035"/>
        <end position="1057"/>
    </location>
</feature>
<keyword evidence="5" id="KW-0255">Endonuclease</keyword>
<dbReference type="InterPro" id="IPR057670">
    <property type="entry name" value="SH3_retrovirus"/>
</dbReference>
<comment type="caution">
    <text evidence="19">The sequence shown here is derived from an EMBL/GenBank/DDBJ whole genome shotgun (WGS) entry which is preliminary data.</text>
</comment>
<dbReference type="InterPro" id="IPR039537">
    <property type="entry name" value="Retrotran_Ty1/copia-like"/>
</dbReference>
<dbReference type="InterPro" id="IPR013103">
    <property type="entry name" value="RVT_2"/>
</dbReference>
<evidence type="ECO:0000256" key="2">
    <source>
        <dbReference type="ARBA" id="ARBA00022695"/>
    </source>
</evidence>
<evidence type="ECO:0000259" key="18">
    <source>
        <dbReference type="PROSITE" id="PS50994"/>
    </source>
</evidence>
<keyword evidence="11" id="KW-0239">DNA-directed DNA polymerase</keyword>
<dbReference type="PANTHER" id="PTHR42648:SF11">
    <property type="entry name" value="TRANSPOSON TY4-P GAG-POL POLYPROTEIN"/>
    <property type="match status" value="1"/>
</dbReference>
<reference evidence="20" key="1">
    <citation type="submission" date="2018-05" db="EMBL/GenBank/DDBJ databases">
        <title>Draft genome sequence of Stemphylium lycopersici strain CIDEFI 213.</title>
        <authorList>
            <person name="Medina R."/>
            <person name="Franco M.E.E."/>
            <person name="Lucentini C.G."/>
            <person name="Saparrat M.C.N."/>
            <person name="Balatti P.A."/>
        </authorList>
    </citation>
    <scope>NUCLEOTIDE SEQUENCE [LARGE SCALE GENOMIC DNA]</scope>
    <source>
        <strain evidence="20">CIDEFI 213</strain>
    </source>
</reference>
<evidence type="ECO:0000256" key="15">
    <source>
        <dbReference type="ARBA" id="ARBA00048173"/>
    </source>
</evidence>
<dbReference type="InterPro" id="IPR012337">
    <property type="entry name" value="RNaseH-like_sf"/>
</dbReference>
<comment type="catalytic activity">
    <reaction evidence="15">
        <text>DNA(n) + a 2'-deoxyribonucleoside 5'-triphosphate = DNA(n+1) + diphosphate</text>
        <dbReference type="Rhea" id="RHEA:22508"/>
        <dbReference type="Rhea" id="RHEA-COMP:17339"/>
        <dbReference type="Rhea" id="RHEA-COMP:17340"/>
        <dbReference type="ChEBI" id="CHEBI:33019"/>
        <dbReference type="ChEBI" id="CHEBI:61560"/>
        <dbReference type="ChEBI" id="CHEBI:173112"/>
        <dbReference type="EC" id="2.7.7.49"/>
    </reaction>
</comment>
<gene>
    <name evidence="19" type="ORF">DDE83_009160</name>
</gene>
<dbReference type="STRING" id="183478.A0A364MRD4"/>
<evidence type="ECO:0000256" key="13">
    <source>
        <dbReference type="ARBA" id="ARBA00023172"/>
    </source>
</evidence>
<evidence type="ECO:0000256" key="8">
    <source>
        <dbReference type="ARBA" id="ARBA00022884"/>
    </source>
</evidence>
<dbReference type="CDD" id="cd09272">
    <property type="entry name" value="RNase_HI_RT_Ty1"/>
    <property type="match status" value="1"/>
</dbReference>
<keyword evidence="12" id="KW-0238">DNA-binding</keyword>
<evidence type="ECO:0000256" key="17">
    <source>
        <dbReference type="SAM" id="MobiDB-lite"/>
    </source>
</evidence>
<dbReference type="PANTHER" id="PTHR42648">
    <property type="entry name" value="TRANSPOSASE, PUTATIVE-RELATED"/>
    <property type="match status" value="1"/>
</dbReference>
<evidence type="ECO:0000256" key="12">
    <source>
        <dbReference type="ARBA" id="ARBA00023125"/>
    </source>
</evidence>
<evidence type="ECO:0000256" key="4">
    <source>
        <dbReference type="ARBA" id="ARBA00022723"/>
    </source>
</evidence>
<dbReference type="GO" id="GO:0016787">
    <property type="term" value="F:hydrolase activity"/>
    <property type="evidence" value="ECO:0007669"/>
    <property type="project" value="UniProtKB-KW"/>
</dbReference>
<dbReference type="GO" id="GO:0003723">
    <property type="term" value="F:RNA binding"/>
    <property type="evidence" value="ECO:0007669"/>
    <property type="project" value="UniProtKB-KW"/>
</dbReference>
<keyword evidence="10 19" id="KW-0695">RNA-directed DNA polymerase</keyword>
<evidence type="ECO:0000256" key="14">
    <source>
        <dbReference type="ARBA" id="ARBA00023268"/>
    </source>
</evidence>
<evidence type="ECO:0000313" key="19">
    <source>
        <dbReference type="EMBL" id="RAR00005.1"/>
    </source>
</evidence>
<evidence type="ECO:0000256" key="1">
    <source>
        <dbReference type="ARBA" id="ARBA00022578"/>
    </source>
</evidence>
<proteinExistence type="predicted"/>
<keyword evidence="9" id="KW-0229">DNA integration</keyword>
<accession>A0A364MRD4</accession>
<feature type="domain" description="Integrase catalytic" evidence="18">
    <location>
        <begin position="694"/>
        <end position="863"/>
    </location>
</feature>
<dbReference type="GO" id="GO:0046872">
    <property type="term" value="F:metal ion binding"/>
    <property type="evidence" value="ECO:0007669"/>
    <property type="project" value="UniProtKB-KW"/>
</dbReference>
<feature type="region of interest" description="Disordered" evidence="17">
    <location>
        <begin position="271"/>
        <end position="304"/>
    </location>
</feature>
<dbReference type="GO" id="GO:0015074">
    <property type="term" value="P:DNA integration"/>
    <property type="evidence" value="ECO:0007669"/>
    <property type="project" value="UniProtKB-KW"/>
</dbReference>
<evidence type="ECO:0000256" key="6">
    <source>
        <dbReference type="ARBA" id="ARBA00022801"/>
    </source>
</evidence>
<dbReference type="PROSITE" id="PS50994">
    <property type="entry name" value="INTEGRASE"/>
    <property type="match status" value="1"/>
</dbReference>
<dbReference type="GO" id="GO:0006310">
    <property type="term" value="P:DNA recombination"/>
    <property type="evidence" value="ECO:0007669"/>
    <property type="project" value="UniProtKB-KW"/>
</dbReference>
<dbReference type="GO" id="GO:0003887">
    <property type="term" value="F:DNA-directed DNA polymerase activity"/>
    <property type="evidence" value="ECO:0007669"/>
    <property type="project" value="UniProtKB-KW"/>
</dbReference>
<dbReference type="Pfam" id="PF25597">
    <property type="entry name" value="SH3_retrovirus"/>
    <property type="match status" value="1"/>
</dbReference>
<keyword evidence="14" id="KW-0511">Multifunctional enzyme</keyword>
<evidence type="ECO:0000256" key="3">
    <source>
        <dbReference type="ARBA" id="ARBA00022722"/>
    </source>
</evidence>
<keyword evidence="8" id="KW-0694">RNA-binding</keyword>
<sequence>MASLDDIDTVAIRQQQVILTSVDDWILWFKIRMLTAKKLGIKEYVDPEKDRSDLLKVVHNPPPACAQYKNGATSLADLDAGQASNYRWDYDRWERSELKKEKITKALATLSSEINYTINKRHHYLINDLDSPYDQLVALKAALAPTEKFRKRALVHRFEALKNGPRSAKLLESWFSEWIDVTNQGIKMSVPCCMDENPQEEFIRALKKIDPEYHRGLLTDFVKEIQRLDTTIRSLQEYVNDARLYLQASDSRYKNYLGSFATELEVAKPVDEDANNSNSANSNRRGGRGRGRGQGGRTNGQRPTPTCLCGEKHWYSDCFYINKEAKFRPSAFQGDEAIRKRVAEGRKKDGVEKQIQQSLKRFKEYKNSNNNESIDVDDDTMPADAQSYVITAIQYIDVNPGEHMVEPDAPMTHHMVEPDAPTFHRMVEPDAPIVHQVVEHETPTPTVDIVEPNAPIVIDNDTALPTDLTVMAVAQDVGDSDVSLINRMILDPGSNTHVINSDQWVGWVPQRDGKGFFISAGNSQVPVKAWGEFHVAVKTPTGQRNLRLTNVAYAPGFLTSLMGLGRCRSMDIHFDSGQDILYKKGGNELARLQYYKGHWLVDIDPSRRPSLHSLQSELSTFGTQVRPSRVPKPPSLLDRKLAHQVWAHPGRQALEKLESATRGVQLQGEGHCFCDSCKQSKLTRIISRRPQDAPATKPFERIGIDIIYIVPMNSQHFGTLRYALHAVDSKTKWHEVEATTNKSQSTLMRWLKGLIARIQRIYKGVPIYIRMDGERGFGDDFLELVNTLGLIYEKAPKHTKEPAGLPERAGGVLTIRARAMRIHANLPKHLAGELYQTAAYILNRTPTEALGWKTPYEAVYGRSPLVSHMQPIGCRAYALNTELKNADKLESRALIGHLIGYVGTNIFRIWLPATDEILVTRDVVFEPTQFFDGYEGYVTKEDLQEIVTTISLPTHLDEDYTIEELQLVQQQHQLHVDSATNPLVSPNATQLGGVQSLQTPLQFAQQDSFSTANDQLLTPSPSALANDDNEAHIVPLPDDVTPQQSDDEEFITPTNQGNILYPNIQQLVEQDVTNDDDPSSQLLHESSLRLVQGSSSNQSGRGGTGRPRGSRGLAGPMSLPAQSRDEAPPEGYQRYGETAPQNISSSIDKSAIVQGRRTRRPPGAFFTIASFAANLSEESRAHYFSAFTAQVLKQQPDGSTRYHINQVPASPRNVKELQNHMFKNEFKADMSVEWRNIRLKGCFQCTNKTQETADSEVLPLMWVFTYKTDEDGYITRFKARLVVRGDLQSPLDDTYAATLAVRNFRALISIANYFDLELYQYDVPVAFLNARMNRKLYAYTPEGVDEIESGLGELLLVLRALYGLKESPLLWFNECRTQLIKLGLKPVEGFPCLYTNRWLILFVFVDDIVMAFHDSNTSLHQRFEQRLTDVYNLKKMGELAWFLGIRVVRDRPNRRTWLIQDAYIEKVCSRFDITVSGRYPDIPITENWLDPSNEEPSKERTKLYQQLVGSLAYIAVWGRPDVARTHVILASHLINPGQKHVSKAKKVWQYLLGTKTYALQASVNQSEPEMREYHTDEPTTHLPLFYGASDASYADEPETRRSSQGYAFFFGGLMIDWKSTVQRTVTKSTTESELLSLSLAGSQMIEWMRFFKGISLQLDSKPTILCDNQQTVGIVTKREDRLHTKVKHVDIHQLWVRQEVSAGRLNVKWIATKDMPADGLTKALPRQKFDTFVKQCGLVDIKKELKDLKQHSNTKDPHVLFPHQY</sequence>
<dbReference type="Gene3D" id="3.30.420.10">
    <property type="entry name" value="Ribonuclease H-like superfamily/Ribonuclease H"/>
    <property type="match status" value="1"/>
</dbReference>
<evidence type="ECO:0000256" key="7">
    <source>
        <dbReference type="ARBA" id="ARBA00022842"/>
    </source>
</evidence>
<dbReference type="EMBL" id="QGDH01000441">
    <property type="protein sequence ID" value="RAR00005.1"/>
    <property type="molecule type" value="Genomic_DNA"/>
</dbReference>
<dbReference type="GO" id="GO:0003677">
    <property type="term" value="F:DNA binding"/>
    <property type="evidence" value="ECO:0007669"/>
    <property type="project" value="UniProtKB-KW"/>
</dbReference>
<dbReference type="EC" id="2.7.7.49" evidence="19"/>
<keyword evidence="20" id="KW-1185">Reference proteome</keyword>
<dbReference type="SUPFAM" id="SSF53098">
    <property type="entry name" value="Ribonuclease H-like"/>
    <property type="match status" value="1"/>
</dbReference>
<dbReference type="InterPro" id="IPR001584">
    <property type="entry name" value="Integrase_cat-core"/>
</dbReference>
<name>A0A364MRD4_STELY</name>
<evidence type="ECO:0000256" key="5">
    <source>
        <dbReference type="ARBA" id="ARBA00022759"/>
    </source>
</evidence>
<keyword evidence="2 19" id="KW-0548">Nucleotidyltransferase</keyword>
<organism evidence="19 20">
    <name type="scientific">Stemphylium lycopersici</name>
    <name type="common">Tomato gray leaf spot disease fungus</name>
    <name type="synonym">Thyrospora lycopersici</name>
    <dbReference type="NCBI Taxonomy" id="183478"/>
    <lineage>
        <taxon>Eukaryota</taxon>
        <taxon>Fungi</taxon>
        <taxon>Dikarya</taxon>
        <taxon>Ascomycota</taxon>
        <taxon>Pezizomycotina</taxon>
        <taxon>Dothideomycetes</taxon>
        <taxon>Pleosporomycetidae</taxon>
        <taxon>Pleosporales</taxon>
        <taxon>Pleosporineae</taxon>
        <taxon>Pleosporaceae</taxon>
        <taxon>Stemphylium</taxon>
    </lineage>
</organism>
<evidence type="ECO:0000256" key="16">
    <source>
        <dbReference type="ARBA" id="ARBA00049244"/>
    </source>
</evidence>
<feature type="compositionally biased region" description="Low complexity" evidence="17">
    <location>
        <begin position="275"/>
        <end position="284"/>
    </location>
</feature>
<dbReference type="GO" id="GO:0032196">
    <property type="term" value="P:transposition"/>
    <property type="evidence" value="ECO:0007669"/>
    <property type="project" value="UniProtKB-KW"/>
</dbReference>
<evidence type="ECO:0000256" key="11">
    <source>
        <dbReference type="ARBA" id="ARBA00022932"/>
    </source>
</evidence>
<keyword evidence="6" id="KW-0378">Hydrolase</keyword>
<dbReference type="InterPro" id="IPR036397">
    <property type="entry name" value="RNaseH_sf"/>
</dbReference>
<evidence type="ECO:0000256" key="9">
    <source>
        <dbReference type="ARBA" id="ARBA00022908"/>
    </source>
</evidence>
<dbReference type="Proteomes" id="UP000249619">
    <property type="component" value="Unassembled WGS sequence"/>
</dbReference>
<evidence type="ECO:0000313" key="20">
    <source>
        <dbReference type="Proteomes" id="UP000249619"/>
    </source>
</evidence>
<keyword evidence="13" id="KW-0233">DNA recombination</keyword>
<keyword evidence="4" id="KW-0479">Metal-binding</keyword>
<dbReference type="OrthoDB" id="3713149at2759"/>
<feature type="region of interest" description="Disordered" evidence="17">
    <location>
        <begin position="1087"/>
        <end position="1140"/>
    </location>
</feature>
<dbReference type="GO" id="GO:0004519">
    <property type="term" value="F:endonuclease activity"/>
    <property type="evidence" value="ECO:0007669"/>
    <property type="project" value="UniProtKB-KW"/>
</dbReference>
<protein>
    <submittedName>
        <fullName evidence="19">Reverse transcriptase family protein</fullName>
        <ecNumber evidence="19">2.7.7.49</ecNumber>
    </submittedName>
</protein>